<name>A0A370HHG0_9HYPH</name>
<gene>
    <name evidence="4" type="ORF">DES45_107275</name>
</gene>
<dbReference type="AlphaFoldDB" id="A0A370HHG0"/>
<proteinExistence type="inferred from homology"/>
<dbReference type="Pfam" id="PF01464">
    <property type="entry name" value="SLT"/>
    <property type="match status" value="1"/>
</dbReference>
<dbReference type="Gene3D" id="1.10.530.10">
    <property type="match status" value="1"/>
</dbReference>
<evidence type="ECO:0000259" key="3">
    <source>
        <dbReference type="Pfam" id="PF01464"/>
    </source>
</evidence>
<sequence>MTADLTASRDARQPASCLQNDENILWLQPRSANPSRGASRGIKALLRLTTTIGLGACLTVATASAATGPASAATTAPAQEAYTAASPEIARNGTLISSANDPLEAFVPFEPADTKDLRGDIITSMPLTSPPASEGSEDEDGGIEIQEDYLSFDVMRVPRWIVDAVLRASSETGVDPVYMMALADKESSFIPDNKASTSSAQGLYQFVTGTWLEVVRAFGAKHGLSAEAQAIRSVNGELAVADDSMREHILGLRHNPYISALMAAEMKKRDRARIEEKLGRTISRSEFYLSHFFGVDGAGRFMALVDSKPKQSAPRVFPGAAKANRALFFAKAGRKTRQLTVAEVYEKIDDMIDKRLNRYENVSAVAVAGVDL</sequence>
<dbReference type="Proteomes" id="UP000254925">
    <property type="component" value="Unassembled WGS sequence"/>
</dbReference>
<evidence type="ECO:0000313" key="4">
    <source>
        <dbReference type="EMBL" id="RDI57355.1"/>
    </source>
</evidence>
<dbReference type="InterPro" id="IPR023346">
    <property type="entry name" value="Lysozyme-like_dom_sf"/>
</dbReference>
<evidence type="ECO:0000256" key="2">
    <source>
        <dbReference type="SAM" id="MobiDB-lite"/>
    </source>
</evidence>
<feature type="domain" description="Transglycosylase SLT" evidence="3">
    <location>
        <begin position="166"/>
        <end position="217"/>
    </location>
</feature>
<evidence type="ECO:0000256" key="1">
    <source>
        <dbReference type="ARBA" id="ARBA00009387"/>
    </source>
</evidence>
<feature type="region of interest" description="Disordered" evidence="2">
    <location>
        <begin position="121"/>
        <end position="142"/>
    </location>
</feature>
<keyword evidence="5" id="KW-1185">Reference proteome</keyword>
<comment type="similarity">
    <text evidence="1">Belongs to the virb1 family.</text>
</comment>
<dbReference type="SUPFAM" id="SSF53955">
    <property type="entry name" value="Lysozyme-like"/>
    <property type="match status" value="1"/>
</dbReference>
<accession>A0A370HHG0</accession>
<comment type="caution">
    <text evidence="4">The sequence shown here is derived from an EMBL/GenBank/DDBJ whole genome shotgun (WGS) entry which is preliminary data.</text>
</comment>
<dbReference type="InterPro" id="IPR008258">
    <property type="entry name" value="Transglycosylase_SLT_dom_1"/>
</dbReference>
<protein>
    <recommendedName>
        <fullName evidence="3">Transglycosylase SLT domain-containing protein</fullName>
    </recommendedName>
</protein>
<dbReference type="EMBL" id="QQBB01000007">
    <property type="protein sequence ID" value="RDI57355.1"/>
    <property type="molecule type" value="Genomic_DNA"/>
</dbReference>
<evidence type="ECO:0000313" key="5">
    <source>
        <dbReference type="Proteomes" id="UP000254925"/>
    </source>
</evidence>
<reference evidence="4 5" key="1">
    <citation type="submission" date="2018-07" db="EMBL/GenBank/DDBJ databases">
        <title>Genomic Encyclopedia of Type Strains, Phase IV (KMG-IV): sequencing the most valuable type-strain genomes for metagenomic binning, comparative biology and taxonomic classification.</title>
        <authorList>
            <person name="Goeker M."/>
        </authorList>
    </citation>
    <scope>NUCLEOTIDE SEQUENCE [LARGE SCALE GENOMIC DNA]</scope>
    <source>
        <strain evidence="4 5">DSM 14364</strain>
    </source>
</reference>
<organism evidence="4 5">
    <name type="scientific">Microvirga subterranea</name>
    <dbReference type="NCBI Taxonomy" id="186651"/>
    <lineage>
        <taxon>Bacteria</taxon>
        <taxon>Pseudomonadati</taxon>
        <taxon>Pseudomonadota</taxon>
        <taxon>Alphaproteobacteria</taxon>
        <taxon>Hyphomicrobiales</taxon>
        <taxon>Methylobacteriaceae</taxon>
        <taxon>Microvirga</taxon>
    </lineage>
</organism>